<dbReference type="InterPro" id="IPR036188">
    <property type="entry name" value="FAD/NAD-bd_sf"/>
</dbReference>
<evidence type="ECO:0000313" key="6">
    <source>
        <dbReference type="EMBL" id="KAK4098579.1"/>
    </source>
</evidence>
<keyword evidence="7" id="KW-1185">Reference proteome</keyword>
<dbReference type="PANTHER" id="PTHR23023">
    <property type="entry name" value="DIMETHYLANILINE MONOOXYGENASE"/>
    <property type="match status" value="1"/>
</dbReference>
<dbReference type="InterPro" id="IPR020946">
    <property type="entry name" value="Flavin_mOase-like"/>
</dbReference>
<keyword evidence="3" id="KW-0274">FAD</keyword>
<reference evidence="6" key="1">
    <citation type="journal article" date="2023" name="Mol. Phylogenet. Evol.">
        <title>Genome-scale phylogeny and comparative genomics of the fungal order Sordariales.</title>
        <authorList>
            <person name="Hensen N."/>
            <person name="Bonometti L."/>
            <person name="Westerberg I."/>
            <person name="Brannstrom I.O."/>
            <person name="Guillou S."/>
            <person name="Cros-Aarteil S."/>
            <person name="Calhoun S."/>
            <person name="Haridas S."/>
            <person name="Kuo A."/>
            <person name="Mondo S."/>
            <person name="Pangilinan J."/>
            <person name="Riley R."/>
            <person name="LaButti K."/>
            <person name="Andreopoulos B."/>
            <person name="Lipzen A."/>
            <person name="Chen C."/>
            <person name="Yan M."/>
            <person name="Daum C."/>
            <person name="Ng V."/>
            <person name="Clum A."/>
            <person name="Steindorff A."/>
            <person name="Ohm R.A."/>
            <person name="Martin F."/>
            <person name="Silar P."/>
            <person name="Natvig D.O."/>
            <person name="Lalanne C."/>
            <person name="Gautier V."/>
            <person name="Ament-Velasquez S.L."/>
            <person name="Kruys A."/>
            <person name="Hutchinson M.I."/>
            <person name="Powell A.J."/>
            <person name="Barry K."/>
            <person name="Miller A.N."/>
            <person name="Grigoriev I.V."/>
            <person name="Debuchy R."/>
            <person name="Gladieux P."/>
            <person name="Hiltunen Thoren M."/>
            <person name="Johannesson H."/>
        </authorList>
    </citation>
    <scope>NUCLEOTIDE SEQUENCE</scope>
    <source>
        <strain evidence="6">CBS 757.83</strain>
    </source>
</reference>
<comment type="caution">
    <text evidence="6">The sequence shown here is derived from an EMBL/GenBank/DDBJ whole genome shotgun (WGS) entry which is preliminary data.</text>
</comment>
<dbReference type="PRINTS" id="PR00368">
    <property type="entry name" value="FADPNR"/>
</dbReference>
<dbReference type="InterPro" id="IPR050346">
    <property type="entry name" value="FMO-like"/>
</dbReference>
<sequence>MSTVMPKTVCVVGAGPSGLVAAKSLLHDAPKGTFDVTLFDSQPRIGGLWPSHKDDSTGLVHPLMVANQSKHTVQFSDLAWPNKSPELPRAWQVGQYLASYRETYCSEAKLQLETRVKLAEPLDGQPGWRVQTCSLQGEVEEHTFDYLLVASGYFGRPSLPPLANGDHEIPVIHSSQYRDLERLLRTQRGSGGKILVAGGQMSGVETAGTIASHLSSAMHSPDPSPILNLEKYTLHHLTQHPVWVFPLHISSKPAAAAPPFVPLDLASYNLSNRSDHLTNMQGHISLEAANDAHFRYKAALGTNQSDFSRAVTVLTDDFDNPPYLAASDYYLDLVRSGLISVSRGKLESLSGRVATVSPSGEQITDVAAVVLATGFEASSSLSFLPDSIQKTLSLDQPDLNNTVALAFHGTYHPRVANLGFVGFYRAPYWGVMEMQARFLTALWASGGPTASSLPPALKQALSKDTSIERTLALRSDPRASQFPMGDYAWLMQEFAAALGLRCRAHSGRMPGPRPRDEPMDILTPARYPSKSLTRFQQAQVAASLQQTEEAAWAGVKSARFVARAVFRSLLGTWRLERELKSNLPGYPTGHFSGTAQFLLRAGTRDGREAEYGCLAKDGDAGLEYLYIEEGDFKATNGLAFHATRRYVWRYSESRDKLSVWFVKPNDLKRADYLFHEVDFKAPSGTVTFLDEPKGWEASAGHLCERDSYDVKYLFNFHAVNLRDWNLAYTVKGPKKDYTIAGVYSRITGQ</sequence>
<proteinExistence type="inferred from homology"/>
<evidence type="ECO:0000256" key="4">
    <source>
        <dbReference type="ARBA" id="ARBA00023002"/>
    </source>
</evidence>
<dbReference type="InterPro" id="IPR045632">
    <property type="entry name" value="DUF6314"/>
</dbReference>
<dbReference type="SUPFAM" id="SSF51905">
    <property type="entry name" value="FAD/NAD(P)-binding domain"/>
    <property type="match status" value="1"/>
</dbReference>
<evidence type="ECO:0000313" key="7">
    <source>
        <dbReference type="Proteomes" id="UP001305647"/>
    </source>
</evidence>
<dbReference type="Pfam" id="PF19834">
    <property type="entry name" value="DUF6314"/>
    <property type="match status" value="1"/>
</dbReference>
<protein>
    <recommendedName>
        <fullName evidence="5">DUF6314 domain-containing protein</fullName>
    </recommendedName>
</protein>
<reference evidence="6" key="2">
    <citation type="submission" date="2023-05" db="EMBL/GenBank/DDBJ databases">
        <authorList>
            <consortium name="Lawrence Berkeley National Laboratory"/>
            <person name="Steindorff A."/>
            <person name="Hensen N."/>
            <person name="Bonometti L."/>
            <person name="Westerberg I."/>
            <person name="Brannstrom I.O."/>
            <person name="Guillou S."/>
            <person name="Cros-Aarteil S."/>
            <person name="Calhoun S."/>
            <person name="Haridas S."/>
            <person name="Kuo A."/>
            <person name="Mondo S."/>
            <person name="Pangilinan J."/>
            <person name="Riley R."/>
            <person name="Labutti K."/>
            <person name="Andreopoulos B."/>
            <person name="Lipzen A."/>
            <person name="Chen C."/>
            <person name="Yanf M."/>
            <person name="Daum C."/>
            <person name="Ng V."/>
            <person name="Clum A."/>
            <person name="Ohm R."/>
            <person name="Martin F."/>
            <person name="Silar P."/>
            <person name="Natvig D."/>
            <person name="Lalanne C."/>
            <person name="Gautier V."/>
            <person name="Ament-Velasquez S.L."/>
            <person name="Kruys A."/>
            <person name="Hutchinson M.I."/>
            <person name="Powell A.J."/>
            <person name="Barry K."/>
            <person name="Miller A.N."/>
            <person name="Grigoriev I.V."/>
            <person name="Debuchy R."/>
            <person name="Gladieux P."/>
            <person name="Thoren M.H."/>
            <person name="Johannesson H."/>
        </authorList>
    </citation>
    <scope>NUCLEOTIDE SEQUENCE</scope>
    <source>
        <strain evidence="6">CBS 757.83</strain>
    </source>
</reference>
<dbReference type="Proteomes" id="UP001305647">
    <property type="component" value="Unassembled WGS sequence"/>
</dbReference>
<evidence type="ECO:0000256" key="3">
    <source>
        <dbReference type="ARBA" id="ARBA00022827"/>
    </source>
</evidence>
<gene>
    <name evidence="6" type="ORF">N658DRAFT_431638</name>
</gene>
<keyword evidence="4" id="KW-0560">Oxidoreductase</keyword>
<dbReference type="GO" id="GO:0050661">
    <property type="term" value="F:NADP binding"/>
    <property type="evidence" value="ECO:0007669"/>
    <property type="project" value="InterPro"/>
</dbReference>
<organism evidence="6 7">
    <name type="scientific">Parathielavia hyrcaniae</name>
    <dbReference type="NCBI Taxonomy" id="113614"/>
    <lineage>
        <taxon>Eukaryota</taxon>
        <taxon>Fungi</taxon>
        <taxon>Dikarya</taxon>
        <taxon>Ascomycota</taxon>
        <taxon>Pezizomycotina</taxon>
        <taxon>Sordariomycetes</taxon>
        <taxon>Sordariomycetidae</taxon>
        <taxon>Sordariales</taxon>
        <taxon>Chaetomiaceae</taxon>
        <taxon>Parathielavia</taxon>
    </lineage>
</organism>
<keyword evidence="2" id="KW-0285">Flavoprotein</keyword>
<dbReference type="EMBL" id="MU863657">
    <property type="protein sequence ID" value="KAK4098579.1"/>
    <property type="molecule type" value="Genomic_DNA"/>
</dbReference>
<dbReference type="GO" id="GO:0050660">
    <property type="term" value="F:flavin adenine dinucleotide binding"/>
    <property type="evidence" value="ECO:0007669"/>
    <property type="project" value="InterPro"/>
</dbReference>
<comment type="similarity">
    <text evidence="1">Belongs to the FMO family.</text>
</comment>
<name>A0AAN6SZJ7_9PEZI</name>
<accession>A0AAN6SZJ7</accession>
<evidence type="ECO:0000256" key="2">
    <source>
        <dbReference type="ARBA" id="ARBA00022630"/>
    </source>
</evidence>
<evidence type="ECO:0000256" key="1">
    <source>
        <dbReference type="ARBA" id="ARBA00009183"/>
    </source>
</evidence>
<feature type="domain" description="DUF6314" evidence="5">
    <location>
        <begin position="569"/>
        <end position="745"/>
    </location>
</feature>
<dbReference type="AlphaFoldDB" id="A0AAN6SZJ7"/>
<dbReference type="Gene3D" id="3.50.50.60">
    <property type="entry name" value="FAD/NAD(P)-binding domain"/>
    <property type="match status" value="1"/>
</dbReference>
<dbReference type="GO" id="GO:0004499">
    <property type="term" value="F:N,N-dimethylaniline monooxygenase activity"/>
    <property type="evidence" value="ECO:0007669"/>
    <property type="project" value="InterPro"/>
</dbReference>
<evidence type="ECO:0000259" key="5">
    <source>
        <dbReference type="Pfam" id="PF19834"/>
    </source>
</evidence>
<dbReference type="Pfam" id="PF00743">
    <property type="entry name" value="FMO-like"/>
    <property type="match status" value="1"/>
</dbReference>